<evidence type="ECO:0000259" key="7">
    <source>
        <dbReference type="Pfam" id="PF12498"/>
    </source>
</evidence>
<accession>A0AAV0ZIP4</accession>
<feature type="domain" description="Basic leucine-zipper C-terminal" evidence="7">
    <location>
        <begin position="94"/>
        <end position="153"/>
    </location>
</feature>
<dbReference type="GO" id="GO:0010628">
    <property type="term" value="P:positive regulation of gene expression"/>
    <property type="evidence" value="ECO:0007669"/>
    <property type="project" value="TreeGrafter"/>
</dbReference>
<dbReference type="PANTHER" id="PTHR12691:SF10">
    <property type="entry name" value="MEDIATOR OF RNA POLYMERASE II TRANSCRIPTION SUBUNIT 23"/>
    <property type="match status" value="1"/>
</dbReference>
<keyword evidence="4" id="KW-0804">Transcription</keyword>
<organism evidence="8 9">
    <name type="scientific">Vicia faba</name>
    <name type="common">Broad bean</name>
    <name type="synonym">Faba vulgaris</name>
    <dbReference type="NCBI Taxonomy" id="3906"/>
    <lineage>
        <taxon>Eukaryota</taxon>
        <taxon>Viridiplantae</taxon>
        <taxon>Streptophyta</taxon>
        <taxon>Embryophyta</taxon>
        <taxon>Tracheophyta</taxon>
        <taxon>Spermatophyta</taxon>
        <taxon>Magnoliopsida</taxon>
        <taxon>eudicotyledons</taxon>
        <taxon>Gunneridae</taxon>
        <taxon>Pentapetalae</taxon>
        <taxon>rosids</taxon>
        <taxon>fabids</taxon>
        <taxon>Fabales</taxon>
        <taxon>Fabaceae</taxon>
        <taxon>Papilionoideae</taxon>
        <taxon>50 kb inversion clade</taxon>
        <taxon>NPAAA clade</taxon>
        <taxon>Hologalegina</taxon>
        <taxon>IRL clade</taxon>
        <taxon>Fabeae</taxon>
        <taxon>Vicia</taxon>
    </lineage>
</organism>
<dbReference type="GO" id="GO:0006357">
    <property type="term" value="P:regulation of transcription by RNA polymerase II"/>
    <property type="evidence" value="ECO:0007669"/>
    <property type="project" value="TreeGrafter"/>
</dbReference>
<evidence type="ECO:0000313" key="8">
    <source>
        <dbReference type="EMBL" id="CAI8598510.1"/>
    </source>
</evidence>
<evidence type="ECO:0000256" key="5">
    <source>
        <dbReference type="ARBA" id="ARBA00023242"/>
    </source>
</evidence>
<dbReference type="InterPro" id="IPR021629">
    <property type="entry name" value="Mediator_Med23"/>
</dbReference>
<reference evidence="8 9" key="1">
    <citation type="submission" date="2023-01" db="EMBL/GenBank/DDBJ databases">
        <authorList>
            <person name="Kreplak J."/>
        </authorList>
    </citation>
    <scope>NUCLEOTIDE SEQUENCE [LARGE SCALE GENOMIC DNA]</scope>
</reference>
<proteinExistence type="inferred from homology"/>
<keyword evidence="9" id="KW-1185">Reference proteome</keyword>
<name>A0AAV0ZIP4_VICFA</name>
<evidence type="ECO:0000256" key="2">
    <source>
        <dbReference type="ARBA" id="ARBA00010222"/>
    </source>
</evidence>
<protein>
    <recommendedName>
        <fullName evidence="7">Basic leucine-zipper C-terminal domain-containing protein</fullName>
    </recommendedName>
</protein>
<evidence type="ECO:0000256" key="3">
    <source>
        <dbReference type="ARBA" id="ARBA00023015"/>
    </source>
</evidence>
<dbReference type="InterPro" id="IPR020983">
    <property type="entry name" value="Basic_leucine-zipper_C"/>
</dbReference>
<evidence type="ECO:0000256" key="1">
    <source>
        <dbReference type="ARBA" id="ARBA00004123"/>
    </source>
</evidence>
<dbReference type="Proteomes" id="UP001157006">
    <property type="component" value="Chromosome 2"/>
</dbReference>
<comment type="subcellular location">
    <subcellularLocation>
        <location evidence="1">Nucleus</location>
    </subcellularLocation>
</comment>
<dbReference type="EMBL" id="OX451737">
    <property type="protein sequence ID" value="CAI8598510.1"/>
    <property type="molecule type" value="Genomic_DNA"/>
</dbReference>
<dbReference type="AlphaFoldDB" id="A0AAV0ZIP4"/>
<dbReference type="GO" id="GO:0016592">
    <property type="term" value="C:mediator complex"/>
    <property type="evidence" value="ECO:0007669"/>
    <property type="project" value="TreeGrafter"/>
</dbReference>
<comment type="similarity">
    <text evidence="2">Belongs to the Mediator complex subunit 23 family.</text>
</comment>
<keyword evidence="3" id="KW-0805">Transcription regulation</keyword>
<sequence>MMALHMQMLDQHLHCPTFGTYRILNQTKPTISNLNEAIPHLRLSPLSYLSVLRKPLQGEDITTSIQKGSLDLERVVRCIRHALRTTPSPDWWRRVLVQMAEETVKRITRLNPMFRIMPDMSSMDMPSFDGSTSDNSADAAVPVQDDPHHRFYQHT</sequence>
<evidence type="ECO:0000256" key="4">
    <source>
        <dbReference type="ARBA" id="ARBA00023163"/>
    </source>
</evidence>
<evidence type="ECO:0000313" key="9">
    <source>
        <dbReference type="Proteomes" id="UP001157006"/>
    </source>
</evidence>
<keyword evidence="5" id="KW-0539">Nucleus</keyword>
<gene>
    <name evidence="8" type="ORF">VFH_II131240</name>
</gene>
<feature type="region of interest" description="Disordered" evidence="6">
    <location>
        <begin position="125"/>
        <end position="155"/>
    </location>
</feature>
<evidence type="ECO:0000256" key="6">
    <source>
        <dbReference type="SAM" id="MobiDB-lite"/>
    </source>
</evidence>
<dbReference type="Pfam" id="PF12498">
    <property type="entry name" value="bZIP_C"/>
    <property type="match status" value="1"/>
</dbReference>
<dbReference type="PANTHER" id="PTHR12691">
    <property type="entry name" value="MEDIATOR OF RNA POLYMERASE II TRANSCRIPTION SUBUNIT 23"/>
    <property type="match status" value="1"/>
</dbReference>
<dbReference type="GO" id="GO:0005667">
    <property type="term" value="C:transcription regulator complex"/>
    <property type="evidence" value="ECO:0007669"/>
    <property type="project" value="TreeGrafter"/>
</dbReference>